<dbReference type="GeneID" id="36591565"/>
<keyword evidence="2" id="KW-1133">Transmembrane helix</keyword>
<proteinExistence type="predicted"/>
<keyword evidence="2" id="KW-0812">Transmembrane</keyword>
<gene>
    <name evidence="3" type="ORF">K444DRAFT_632544</name>
</gene>
<organism evidence="3 4">
    <name type="scientific">Hyaloscypha bicolor E</name>
    <dbReference type="NCBI Taxonomy" id="1095630"/>
    <lineage>
        <taxon>Eukaryota</taxon>
        <taxon>Fungi</taxon>
        <taxon>Dikarya</taxon>
        <taxon>Ascomycota</taxon>
        <taxon>Pezizomycotina</taxon>
        <taxon>Leotiomycetes</taxon>
        <taxon>Helotiales</taxon>
        <taxon>Hyaloscyphaceae</taxon>
        <taxon>Hyaloscypha</taxon>
        <taxon>Hyaloscypha bicolor</taxon>
    </lineage>
</organism>
<keyword evidence="2" id="KW-0472">Membrane</keyword>
<feature type="transmembrane region" description="Helical" evidence="2">
    <location>
        <begin position="81"/>
        <end position="103"/>
    </location>
</feature>
<feature type="transmembrane region" description="Helical" evidence="2">
    <location>
        <begin position="170"/>
        <end position="189"/>
    </location>
</feature>
<dbReference type="InParanoid" id="A0A2J6SZC1"/>
<protein>
    <submittedName>
        <fullName evidence="3">Uncharacterized protein</fullName>
    </submittedName>
</protein>
<feature type="transmembrane region" description="Helical" evidence="2">
    <location>
        <begin position="136"/>
        <end position="158"/>
    </location>
</feature>
<feature type="transmembrane region" description="Helical" evidence="2">
    <location>
        <begin position="55"/>
        <end position="74"/>
    </location>
</feature>
<reference evidence="3 4" key="1">
    <citation type="submission" date="2016-04" db="EMBL/GenBank/DDBJ databases">
        <title>A degradative enzymes factory behind the ericoid mycorrhizal symbiosis.</title>
        <authorList>
            <consortium name="DOE Joint Genome Institute"/>
            <person name="Martino E."/>
            <person name="Morin E."/>
            <person name="Grelet G."/>
            <person name="Kuo A."/>
            <person name="Kohler A."/>
            <person name="Daghino S."/>
            <person name="Barry K."/>
            <person name="Choi C."/>
            <person name="Cichocki N."/>
            <person name="Clum A."/>
            <person name="Copeland A."/>
            <person name="Hainaut M."/>
            <person name="Haridas S."/>
            <person name="Labutti K."/>
            <person name="Lindquist E."/>
            <person name="Lipzen A."/>
            <person name="Khouja H.-R."/>
            <person name="Murat C."/>
            <person name="Ohm R."/>
            <person name="Olson A."/>
            <person name="Spatafora J."/>
            <person name="Veneault-Fourrey C."/>
            <person name="Henrissat B."/>
            <person name="Grigoriev I."/>
            <person name="Martin F."/>
            <person name="Perotto S."/>
        </authorList>
    </citation>
    <scope>NUCLEOTIDE SEQUENCE [LARGE SCALE GENOMIC DNA]</scope>
    <source>
        <strain evidence="3 4">E</strain>
    </source>
</reference>
<evidence type="ECO:0000256" key="2">
    <source>
        <dbReference type="SAM" id="Phobius"/>
    </source>
</evidence>
<evidence type="ECO:0000313" key="3">
    <source>
        <dbReference type="EMBL" id="PMD56109.1"/>
    </source>
</evidence>
<keyword evidence="4" id="KW-1185">Reference proteome</keyword>
<dbReference type="Proteomes" id="UP000235371">
    <property type="component" value="Unassembled WGS sequence"/>
</dbReference>
<dbReference type="EMBL" id="KZ613848">
    <property type="protein sequence ID" value="PMD56109.1"/>
    <property type="molecule type" value="Genomic_DNA"/>
</dbReference>
<name>A0A2J6SZC1_9HELO</name>
<evidence type="ECO:0000313" key="4">
    <source>
        <dbReference type="Proteomes" id="UP000235371"/>
    </source>
</evidence>
<evidence type="ECO:0000256" key="1">
    <source>
        <dbReference type="SAM" id="MobiDB-lite"/>
    </source>
</evidence>
<dbReference type="AlphaFoldDB" id="A0A2J6SZC1"/>
<accession>A0A2J6SZC1</accession>
<dbReference type="RefSeq" id="XP_024733013.1">
    <property type="nucleotide sequence ID" value="XM_024883488.1"/>
</dbReference>
<dbReference type="OrthoDB" id="3524076at2759"/>
<feature type="region of interest" description="Disordered" evidence="1">
    <location>
        <begin position="1"/>
        <end position="43"/>
    </location>
</feature>
<sequence>MAANTRYHRVPEDCPSMDSPTGNEDPNVLLIDPNANDSEDKPPKTEHRFACHPTFFFRLISVCVFIPSFVLLIIGSRQASIPAIVFICFALIRNFLVVLHHIFSKHVRLHLEFRNRSPRTRKSSKSWLGWLKHGRLHLLLDMVLLIILFITTILGTRAPSRYRWYNEERTPEVAAGCILAFVGILAYAISVPDLGKPSNITISGGVSFNYAKSKQVNRPEQPQMYRDIEARGEIGI</sequence>